<dbReference type="Gene3D" id="3.30.70.1440">
    <property type="entry name" value="Multidrug efflux transporter AcrB pore domain"/>
    <property type="match status" value="1"/>
</dbReference>
<dbReference type="EMBL" id="PDEQ01000002">
    <property type="protein sequence ID" value="PEN14323.1"/>
    <property type="molecule type" value="Genomic_DNA"/>
</dbReference>
<dbReference type="Gene3D" id="1.20.1640.10">
    <property type="entry name" value="Multidrug efflux transporter AcrB transmembrane domain"/>
    <property type="match status" value="2"/>
</dbReference>
<gene>
    <name evidence="2" type="ORF">CRI94_04605</name>
</gene>
<keyword evidence="1" id="KW-0812">Transmembrane</keyword>
<dbReference type="PRINTS" id="PR00702">
    <property type="entry name" value="ACRIFLAVINRP"/>
</dbReference>
<dbReference type="InterPro" id="IPR027463">
    <property type="entry name" value="AcrB_DN_DC_subdom"/>
</dbReference>
<dbReference type="PANTHER" id="PTHR32063">
    <property type="match status" value="1"/>
</dbReference>
<accession>A0A2A8D0I9</accession>
<dbReference type="RefSeq" id="WP_098074502.1">
    <property type="nucleotide sequence ID" value="NZ_PDEQ01000002.1"/>
</dbReference>
<dbReference type="Pfam" id="PF00873">
    <property type="entry name" value="ACR_tran"/>
    <property type="match status" value="1"/>
</dbReference>
<feature type="transmembrane region" description="Helical" evidence="1">
    <location>
        <begin position="948"/>
        <end position="968"/>
    </location>
</feature>
<feature type="transmembrane region" description="Helical" evidence="1">
    <location>
        <begin position="1022"/>
        <end position="1039"/>
    </location>
</feature>
<sequence>MAQTNGLAGSIARGFINSKLTPLLMAAFLGIGLYSAWLTPKEEDPQIEVPMADIAVRYPGATPQEVERRVAEPLERLVTNIEGVEYVYSTSMPGQALVSVRYFVGERSEESMVKLYEEMLKHMDQMPPGASMPLIQTRAVDDVPVLTLTLHADHEDYDDYQLRRIGEEMAMDLKAVDGVADVSVHGGRARTMRVTLDPNRLAAYQIDPPSIAQQLQAANQQMDAGTFEKGDTSFMVETGAFLSSADEVKNLVVGVHQGSPVYLRQVADVQDGPAEPKKYVSFGYGAGHSDNAETESTSAEQRTGGLRPAVTVAIAKRSGKDAMTIAERALKKVEVMESTLVPNEVSVTTTRNYGKSASDKVSELLIHLLGAIAAVTIIVSLAMGWRGGLVVFLSVPISFALTLFVYYFFDYTLNRITLFALIFVTGIVVDDSIIVAENMERHFKMKRLPKFQSAIAAINEVGNPTILATLTVIAAVLPMAFVSGLMGPYMSPMPIGASMAMTFSLIVALIITPYLAYRLIAGGNDEEEDNSESDYNLEETAIYRWYAATIEPMLNSPWKRWSFIGVTTVLLLGAVSLFYFRVVTVKMLPYDDKDEFQVVVDMPEGTTLERTDAVLREMSAFLTKQPEVVDVQTYAGDAAPVNLNGLVRHYDMRSAPHQGDIQVNLASAHNRNEQSHAIAKRMRAPLAEIGSRYDASVKVAEVPPGPPVRATLVAEIYGPDFDTQVTLADSVRQVFEETEGVVDVDWRVEDDQTKYTFNVNKEKAMRAGVPAARISETMRLALGGQDVTTMHLPEERSPVGVHLRLGQEHRSSLADLKNVRVQSQTGAMIPVADLVTVEEGVRDKSIDRKNQRRVVYVMADVAGDIESPIYAMLDMEEKLEAIDAPAGYGFGQLYTDQPFATDGYSLKWDGEWRITYKVFRDLGIAFAVVLLIIYILIVGWFQDLLVPLVMMVAIPLSLIGIVLGHWMLGAFFTATSMIGFIALAGIMVRNSVLLIDFINLRLADDVPLRQAVIEAGAVRTRPILLTAGTVVIGAVVILFDPVFQGLAISLMGGAIASTALTLLIVPLIYFMLRNELDDTTLVSDPSEGVQRSEFKVQGSSVPTS</sequence>
<dbReference type="GO" id="GO:0042910">
    <property type="term" value="F:xenobiotic transmembrane transporter activity"/>
    <property type="evidence" value="ECO:0007669"/>
    <property type="project" value="TreeGrafter"/>
</dbReference>
<evidence type="ECO:0000313" key="3">
    <source>
        <dbReference type="Proteomes" id="UP000220102"/>
    </source>
</evidence>
<proteinExistence type="predicted"/>
<comment type="caution">
    <text evidence="2">The sequence shown here is derived from an EMBL/GenBank/DDBJ whole genome shotgun (WGS) entry which is preliminary data.</text>
</comment>
<evidence type="ECO:0000313" key="2">
    <source>
        <dbReference type="EMBL" id="PEN14323.1"/>
    </source>
</evidence>
<evidence type="ECO:0000256" key="1">
    <source>
        <dbReference type="SAM" id="Phobius"/>
    </source>
</evidence>
<dbReference type="SUPFAM" id="SSF82714">
    <property type="entry name" value="Multidrug efflux transporter AcrB TolC docking domain, DN and DC subdomains"/>
    <property type="match status" value="2"/>
</dbReference>
<dbReference type="Gene3D" id="3.30.70.1320">
    <property type="entry name" value="Multidrug efflux transporter AcrB pore domain like"/>
    <property type="match status" value="1"/>
</dbReference>
<feature type="transmembrane region" description="Helical" evidence="1">
    <location>
        <begin position="922"/>
        <end position="942"/>
    </location>
</feature>
<feature type="transmembrane region" description="Helical" evidence="1">
    <location>
        <begin position="416"/>
        <end position="436"/>
    </location>
</feature>
<reference evidence="2 3" key="1">
    <citation type="submission" date="2017-10" db="EMBL/GenBank/DDBJ databases">
        <title>Draft genome of Longibacter Salinarum.</title>
        <authorList>
            <person name="Goh K.M."/>
            <person name="Shamsir M.S."/>
            <person name="Lim S.W."/>
        </authorList>
    </citation>
    <scope>NUCLEOTIDE SEQUENCE [LARGE SCALE GENOMIC DNA]</scope>
    <source>
        <strain evidence="2 3">KCTC 52045</strain>
    </source>
</reference>
<organism evidence="2 3">
    <name type="scientific">Longibacter salinarum</name>
    <dbReference type="NCBI Taxonomy" id="1850348"/>
    <lineage>
        <taxon>Bacteria</taxon>
        <taxon>Pseudomonadati</taxon>
        <taxon>Rhodothermota</taxon>
        <taxon>Rhodothermia</taxon>
        <taxon>Rhodothermales</taxon>
        <taxon>Salisaetaceae</taxon>
        <taxon>Longibacter</taxon>
    </lineage>
</organism>
<keyword evidence="3" id="KW-1185">Reference proteome</keyword>
<feature type="transmembrane region" description="Helical" evidence="1">
    <location>
        <begin position="497"/>
        <end position="517"/>
    </location>
</feature>
<keyword evidence="1" id="KW-0472">Membrane</keyword>
<dbReference type="SUPFAM" id="SSF82866">
    <property type="entry name" value="Multidrug efflux transporter AcrB transmembrane domain"/>
    <property type="match status" value="2"/>
</dbReference>
<feature type="transmembrane region" description="Helical" evidence="1">
    <location>
        <begin position="20"/>
        <end position="38"/>
    </location>
</feature>
<name>A0A2A8D0I9_9BACT</name>
<dbReference type="PANTHER" id="PTHR32063:SF16">
    <property type="entry name" value="CATION EFFLUX SYSTEM (ACRB_ACRD_ACRF FAMILY)"/>
    <property type="match status" value="1"/>
</dbReference>
<dbReference type="SUPFAM" id="SSF82693">
    <property type="entry name" value="Multidrug efflux transporter AcrB pore domain, PN1, PN2, PC1 and PC2 subdomains"/>
    <property type="match status" value="3"/>
</dbReference>
<dbReference type="GO" id="GO:0005886">
    <property type="term" value="C:plasma membrane"/>
    <property type="evidence" value="ECO:0007669"/>
    <property type="project" value="TreeGrafter"/>
</dbReference>
<keyword evidence="1" id="KW-1133">Transmembrane helix</keyword>
<dbReference type="InterPro" id="IPR001036">
    <property type="entry name" value="Acrflvin-R"/>
</dbReference>
<dbReference type="AlphaFoldDB" id="A0A2A8D0I9"/>
<dbReference type="OrthoDB" id="9757876at2"/>
<feature type="transmembrane region" description="Helical" evidence="1">
    <location>
        <begin position="364"/>
        <end position="383"/>
    </location>
</feature>
<feature type="transmembrane region" description="Helical" evidence="1">
    <location>
        <begin position="466"/>
        <end position="485"/>
    </location>
</feature>
<dbReference type="Gene3D" id="3.30.70.1430">
    <property type="entry name" value="Multidrug efflux transporter AcrB pore domain"/>
    <property type="match status" value="2"/>
</dbReference>
<dbReference type="Proteomes" id="UP000220102">
    <property type="component" value="Unassembled WGS sequence"/>
</dbReference>
<feature type="transmembrane region" description="Helical" evidence="1">
    <location>
        <begin position="389"/>
        <end position="409"/>
    </location>
</feature>
<protein>
    <submittedName>
        <fullName evidence="2">Multidrug transporter AcrB</fullName>
    </submittedName>
</protein>
<dbReference type="Gene3D" id="3.30.2090.10">
    <property type="entry name" value="Multidrug efflux transporter AcrB TolC docking domain, DN and DC subdomains"/>
    <property type="match status" value="2"/>
</dbReference>
<feature type="transmembrane region" description="Helical" evidence="1">
    <location>
        <begin position="1046"/>
        <end position="1072"/>
    </location>
</feature>
<feature type="transmembrane region" description="Helical" evidence="1">
    <location>
        <begin position="561"/>
        <end position="580"/>
    </location>
</feature>